<dbReference type="AlphaFoldDB" id="A0A2Z4IDF3"/>
<proteinExistence type="predicted"/>
<gene>
    <name evidence="2" type="ORF">DN752_02355</name>
</gene>
<name>A0A2Z4IDF3_9BACT</name>
<keyword evidence="3" id="KW-1185">Reference proteome</keyword>
<organism evidence="2 3">
    <name type="scientific">Echinicola strongylocentroti</name>
    <dbReference type="NCBI Taxonomy" id="1795355"/>
    <lineage>
        <taxon>Bacteria</taxon>
        <taxon>Pseudomonadati</taxon>
        <taxon>Bacteroidota</taxon>
        <taxon>Cytophagia</taxon>
        <taxon>Cytophagales</taxon>
        <taxon>Cyclobacteriaceae</taxon>
        <taxon>Echinicola</taxon>
    </lineage>
</organism>
<dbReference type="Pfam" id="PF14052">
    <property type="entry name" value="Caps_assemb_Wzi"/>
    <property type="match status" value="1"/>
</dbReference>
<dbReference type="OrthoDB" id="1293009at2"/>
<protein>
    <recommendedName>
        <fullName evidence="4">Capsule assembly Wzi family protein</fullName>
    </recommendedName>
</protein>
<evidence type="ECO:0000256" key="1">
    <source>
        <dbReference type="SAM" id="Phobius"/>
    </source>
</evidence>
<keyword evidence="1" id="KW-1133">Transmembrane helix</keyword>
<sequence length="595" mass="67296">MPNFLQYSGVIIDILSMILGLFNGLPNVVHIKQLSFKRGFGLTMVLIGALLFTKVSAQNLPLNMPVFQDYIRRQQLIDTTSGPLSFNVRPLYLDKVEDGKYEELMSSGKWGDVVKMDWFTLRLMPVQLTHTFNSAYPYGWGNGAAVPAKGQQILFNGGLHMQAGPVSIQLYPQYHYAQNLPFEEYPEDAPITFFEFMERGVDGIDLPVRYGSGPINELLPGNSHVKVMFGGFAAGVSTENIWWGPARYNPLMIGDNAAGFAHATLHTTKPVKTFLGHFEGQYVMGRLEGSGHSYYSDSAYSSVFKPIQEDDWRYFTGITVSYSPKWLPGLSLGASRAFQIYRDDMGSGVRAWIPLLTPLPKDGEGVLENVLKREDQVLEFYFRWAIPEAHSEVYFEFMRNDHSLNWRETILNPEHSRGYVIGASKYVPISKGRFIGLSLEMTHTQNSINNIVKWTGAPNRGRGIYDNYQVIHGLTNRGQVLGAGLGRSGNIQLLEISHVDGLSKFGIQLERYARDQNFYNYANSNGEQVAPWIDFALGGKYEDEIVEHLLLQAHVRFIKSMNYNFYAPYFNEKDGRYRGNAAYNLNTNLKVSYLF</sequence>
<evidence type="ECO:0008006" key="4">
    <source>
        <dbReference type="Google" id="ProtNLM"/>
    </source>
</evidence>
<dbReference type="Proteomes" id="UP000248688">
    <property type="component" value="Chromosome"/>
</dbReference>
<keyword evidence="1" id="KW-0472">Membrane</keyword>
<dbReference type="InterPro" id="IPR026950">
    <property type="entry name" value="Caps_assemb_Wzi"/>
</dbReference>
<dbReference type="KEGG" id="est:DN752_02355"/>
<accession>A0A2Z4IDF3</accession>
<feature type="transmembrane region" description="Helical" evidence="1">
    <location>
        <begin position="40"/>
        <end position="57"/>
    </location>
</feature>
<dbReference type="Gene3D" id="2.40.160.130">
    <property type="entry name" value="Capsule assembly protein Wzi"/>
    <property type="match status" value="1"/>
</dbReference>
<dbReference type="InterPro" id="IPR038636">
    <property type="entry name" value="Wzi_sf"/>
</dbReference>
<reference evidence="2 3" key="1">
    <citation type="submission" date="2018-06" db="EMBL/GenBank/DDBJ databases">
        <title>Echinicola strongylocentroti sp. nov., isolated from a sea urchin Strongylocentrotus intermedius.</title>
        <authorList>
            <person name="Bae S.S."/>
        </authorList>
    </citation>
    <scope>NUCLEOTIDE SEQUENCE [LARGE SCALE GENOMIC DNA]</scope>
    <source>
        <strain evidence="2 3">MEBiC08714</strain>
    </source>
</reference>
<dbReference type="EMBL" id="CP030041">
    <property type="protein sequence ID" value="AWW29071.1"/>
    <property type="molecule type" value="Genomic_DNA"/>
</dbReference>
<evidence type="ECO:0000313" key="2">
    <source>
        <dbReference type="EMBL" id="AWW29071.1"/>
    </source>
</evidence>
<evidence type="ECO:0000313" key="3">
    <source>
        <dbReference type="Proteomes" id="UP000248688"/>
    </source>
</evidence>
<feature type="transmembrane region" description="Helical" evidence="1">
    <location>
        <begin position="6"/>
        <end position="28"/>
    </location>
</feature>
<keyword evidence="1" id="KW-0812">Transmembrane</keyword>